<dbReference type="AlphaFoldDB" id="A0A8B6D7X7"/>
<evidence type="ECO:0000313" key="2">
    <source>
        <dbReference type="Proteomes" id="UP000596742"/>
    </source>
</evidence>
<protein>
    <submittedName>
        <fullName evidence="1">Uncharacterized protein</fullName>
    </submittedName>
</protein>
<feature type="non-terminal residue" evidence="1">
    <location>
        <position position="1"/>
    </location>
</feature>
<name>A0A8B6D7X7_MYTGA</name>
<dbReference type="Proteomes" id="UP000596742">
    <property type="component" value="Unassembled WGS sequence"/>
</dbReference>
<accession>A0A8B6D7X7</accession>
<keyword evidence="2" id="KW-1185">Reference proteome</keyword>
<dbReference type="OrthoDB" id="10052666at2759"/>
<proteinExistence type="predicted"/>
<evidence type="ECO:0000313" key="1">
    <source>
        <dbReference type="EMBL" id="VDI16524.1"/>
    </source>
</evidence>
<organism evidence="1 2">
    <name type="scientific">Mytilus galloprovincialis</name>
    <name type="common">Mediterranean mussel</name>
    <dbReference type="NCBI Taxonomy" id="29158"/>
    <lineage>
        <taxon>Eukaryota</taxon>
        <taxon>Metazoa</taxon>
        <taxon>Spiralia</taxon>
        <taxon>Lophotrochozoa</taxon>
        <taxon>Mollusca</taxon>
        <taxon>Bivalvia</taxon>
        <taxon>Autobranchia</taxon>
        <taxon>Pteriomorphia</taxon>
        <taxon>Mytilida</taxon>
        <taxon>Mytiloidea</taxon>
        <taxon>Mytilidae</taxon>
        <taxon>Mytilinae</taxon>
        <taxon>Mytilus</taxon>
    </lineage>
</organism>
<comment type="caution">
    <text evidence="1">The sequence shown here is derived from an EMBL/GenBank/DDBJ whole genome shotgun (WGS) entry which is preliminary data.</text>
</comment>
<reference evidence="1" key="1">
    <citation type="submission" date="2018-11" db="EMBL/GenBank/DDBJ databases">
        <authorList>
            <person name="Alioto T."/>
            <person name="Alioto T."/>
        </authorList>
    </citation>
    <scope>NUCLEOTIDE SEQUENCE</scope>
</reference>
<sequence>FVHQNQVLPIKDYRQNNITLEESQLSEGMASETVDKLLHSFVTKAAIETAREQCPDKTLDKETVEEIRQKADTTAKELSQTLHKIRKEGKNGEMAVSHLTLDRVTRMKKALDMKTYEININEKEKTAQINRDGQEMYPAINLGSSGNIMQASDLQTASIVVEAIILVLEIIGIEVPDNVKEVKKVIKIVTDELNNENTLRKDVEQIRKDQDDFPAMAKDIFVLVIDCLGDGLFWKITKALLSDMPWYDWILTSAKISAFVALLVATGGLADIAILVTKLVNAAFFLEKLVNLGTLNSMKMSH</sequence>
<dbReference type="EMBL" id="UYJE01003095">
    <property type="protein sequence ID" value="VDI16524.1"/>
    <property type="molecule type" value="Genomic_DNA"/>
</dbReference>
<gene>
    <name evidence="1" type="ORF">MGAL_10B086276</name>
</gene>